<dbReference type="InterPro" id="IPR057328">
    <property type="entry name" value="RNaseT2L_C"/>
</dbReference>
<evidence type="ECO:0000256" key="7">
    <source>
        <dbReference type="ARBA" id="ARBA00022722"/>
    </source>
</evidence>
<evidence type="ECO:0000256" key="14">
    <source>
        <dbReference type="ARBA" id="ARBA00025494"/>
    </source>
</evidence>
<dbReference type="Gene3D" id="3.90.730.10">
    <property type="entry name" value="Ribonuclease T2-like"/>
    <property type="match status" value="1"/>
</dbReference>
<name>A0AA91Q3F2_CLALS</name>
<dbReference type="EC" id="4.6.1.19" evidence="4"/>
<protein>
    <recommendedName>
        <fullName evidence="15">Ribonuclease T2-like</fullName>
        <ecNumber evidence="4">4.6.1.19</ecNumber>
    </recommendedName>
</protein>
<keyword evidence="10" id="KW-0378">Hydrolase</keyword>
<dbReference type="GO" id="GO:0006401">
    <property type="term" value="P:RNA catabolic process"/>
    <property type="evidence" value="ECO:0007669"/>
    <property type="project" value="TreeGrafter"/>
</dbReference>
<dbReference type="PANTHER" id="PTHR11240">
    <property type="entry name" value="RIBONUCLEASE T2"/>
    <property type="match status" value="1"/>
</dbReference>
<evidence type="ECO:0000259" key="18">
    <source>
        <dbReference type="Pfam" id="PF25488"/>
    </source>
</evidence>
<feature type="active site" evidence="16">
    <location>
        <position position="144"/>
    </location>
</feature>
<evidence type="ECO:0000256" key="11">
    <source>
        <dbReference type="ARBA" id="ARBA00023157"/>
    </source>
</evidence>
<dbReference type="AlphaFoldDB" id="A0AA91Q3F2"/>
<dbReference type="GO" id="GO:0005775">
    <property type="term" value="C:vacuolar lumen"/>
    <property type="evidence" value="ECO:0007669"/>
    <property type="project" value="UniProtKB-SubCell"/>
</dbReference>
<dbReference type="GO" id="GO:0033897">
    <property type="term" value="F:ribonuclease T2 activity"/>
    <property type="evidence" value="ECO:0007669"/>
    <property type="project" value="UniProtKB-EC"/>
</dbReference>
<dbReference type="KEGG" id="clus:A9F13_02g04499"/>
<evidence type="ECO:0000256" key="8">
    <source>
        <dbReference type="ARBA" id="ARBA00022729"/>
    </source>
</evidence>
<evidence type="ECO:0000256" key="5">
    <source>
        <dbReference type="ARBA" id="ARBA00022490"/>
    </source>
</evidence>
<evidence type="ECO:0000313" key="20">
    <source>
        <dbReference type="Proteomes" id="UP000195602"/>
    </source>
</evidence>
<organism evidence="19 20">
    <name type="scientific">Clavispora lusitaniae</name>
    <name type="common">Candida lusitaniae</name>
    <dbReference type="NCBI Taxonomy" id="36911"/>
    <lineage>
        <taxon>Eukaryota</taxon>
        <taxon>Fungi</taxon>
        <taxon>Dikarya</taxon>
        <taxon>Ascomycota</taxon>
        <taxon>Saccharomycotina</taxon>
        <taxon>Pichiomycetes</taxon>
        <taxon>Metschnikowiaceae</taxon>
        <taxon>Clavispora</taxon>
    </lineage>
</organism>
<dbReference type="InterPro" id="IPR033130">
    <property type="entry name" value="RNase_T2_His_AS_2"/>
</dbReference>
<gene>
    <name evidence="19" type="ORF">A9F13_02g04499</name>
</gene>
<feature type="active site" evidence="16">
    <location>
        <position position="83"/>
    </location>
</feature>
<comment type="similarity">
    <text evidence="3 17">Belongs to the RNase T2 family.</text>
</comment>
<evidence type="ECO:0000256" key="13">
    <source>
        <dbReference type="ARBA" id="ARBA00023239"/>
    </source>
</evidence>
<dbReference type="GO" id="GO:0003723">
    <property type="term" value="F:RNA binding"/>
    <property type="evidence" value="ECO:0007669"/>
    <property type="project" value="InterPro"/>
</dbReference>
<dbReference type="InterPro" id="IPR033697">
    <property type="entry name" value="Ribonuclease_T2_eukaryotic"/>
</dbReference>
<sequence>MRFPLFILLSSASAFPLKSFVGFSPQQLLHAGDQCPIDIPPTCTNSTPVENSCCFESPGGIILQTQFWDYYPPIGAADEFTLHGLWPDNCDGTYEQFCDATLNIPNGRIHEIIVGKFKDPQLYEEMQKVWKNFNGNDESLWVHEFNKHATCMQTLKPPCYGALFEQDQNVYDYFRIAMNLYKKLPTFEFLAKNGIVPSLNKTYTRDEIASALSEGFGGPNVMFKCNRYNAIQEVWYFHHLQGSAITERFIPIPSLLQSNCPAEGIKFLPKGKFKIPDDQPPKDPSGLRGHIKLSGHDGCLISNGQHYSHGTCATFRVRESQFGGRNVFSSKGVCGVDTSGVFNCNRQNKASSSQFQLDKEHNYLGYGGNFLWCLDFEHKHGSNKYQQTPVKLSDGTCDSFRLVVN</sequence>
<proteinExistence type="inferred from homology"/>
<reference evidence="19 20" key="1">
    <citation type="submission" date="2017-04" db="EMBL/GenBank/DDBJ databases">
        <title>Draft genome of the yeast Clavispora lusitaniae type strain CBS 6936.</title>
        <authorList>
            <person name="Durrens P."/>
            <person name="Klopp C."/>
            <person name="Biteau N."/>
            <person name="Fitton-Ouhabi V."/>
            <person name="Dementhon K."/>
            <person name="Accoceberry I."/>
            <person name="Sherman D.J."/>
            <person name="Noel T."/>
        </authorList>
    </citation>
    <scope>NUCLEOTIDE SEQUENCE [LARGE SCALE GENOMIC DNA]</scope>
    <source>
        <strain evidence="19 20">CBS 6936</strain>
    </source>
</reference>
<dbReference type="Proteomes" id="UP000195602">
    <property type="component" value="Unassembled WGS sequence"/>
</dbReference>
<evidence type="ECO:0000256" key="4">
    <source>
        <dbReference type="ARBA" id="ARBA00012571"/>
    </source>
</evidence>
<accession>A0AA91Q3F2</accession>
<comment type="function">
    <text evidence="14">Rnase which modulates cell survival under stress conditions. Released from the vacuole to the cytoplasm during stress to promote tRNA and rRNA cleavage and to activate separately a downstream pathway that promotes cell death. Involved in cell size, vacuolar morphology and growth at high temperatures and high salt concentration.</text>
</comment>
<dbReference type="CDD" id="cd01061">
    <property type="entry name" value="RNase_T2_euk"/>
    <property type="match status" value="1"/>
</dbReference>
<dbReference type="Pfam" id="PF25488">
    <property type="entry name" value="RNaseT2L_C"/>
    <property type="match status" value="1"/>
</dbReference>
<evidence type="ECO:0000313" key="19">
    <source>
        <dbReference type="EMBL" id="OVF10614.1"/>
    </source>
</evidence>
<keyword evidence="5" id="KW-0963">Cytoplasm</keyword>
<evidence type="ECO:0000256" key="2">
    <source>
        <dbReference type="ARBA" id="ARBA00004496"/>
    </source>
</evidence>
<dbReference type="GO" id="GO:0016787">
    <property type="term" value="F:hydrolase activity"/>
    <property type="evidence" value="ECO:0007669"/>
    <property type="project" value="UniProtKB-KW"/>
</dbReference>
<evidence type="ECO:0000256" key="1">
    <source>
        <dbReference type="ARBA" id="ARBA00004410"/>
    </source>
</evidence>
<feature type="domain" description="RNase T2-like C-terminal" evidence="18">
    <location>
        <begin position="292"/>
        <end position="375"/>
    </location>
</feature>
<dbReference type="PROSITE" id="PS00530">
    <property type="entry name" value="RNASE_T2_1"/>
    <property type="match status" value="1"/>
</dbReference>
<dbReference type="InterPro" id="IPR018188">
    <property type="entry name" value="RNase_T2_His_AS_1"/>
</dbReference>
<dbReference type="SUPFAM" id="SSF55895">
    <property type="entry name" value="Ribonuclease Rh-like"/>
    <property type="match status" value="1"/>
</dbReference>
<keyword evidence="6" id="KW-0926">Vacuole</keyword>
<dbReference type="PANTHER" id="PTHR11240:SF22">
    <property type="entry name" value="RIBONUCLEASE T2"/>
    <property type="match status" value="1"/>
</dbReference>
<dbReference type="EMBL" id="LYUB02000002">
    <property type="protein sequence ID" value="OVF10614.1"/>
    <property type="molecule type" value="Genomic_DNA"/>
</dbReference>
<keyword evidence="13" id="KW-0456">Lyase</keyword>
<comment type="subcellular location">
    <subcellularLocation>
        <location evidence="2">Cytoplasm</location>
    </subcellularLocation>
    <subcellularLocation>
        <location evidence="1">Vacuole lumen</location>
    </subcellularLocation>
</comment>
<keyword evidence="8" id="KW-0732">Signal</keyword>
<feature type="active site" evidence="16">
    <location>
        <position position="148"/>
    </location>
</feature>
<dbReference type="GO" id="GO:0005576">
    <property type="term" value="C:extracellular region"/>
    <property type="evidence" value="ECO:0007669"/>
    <property type="project" value="TreeGrafter"/>
</dbReference>
<keyword evidence="9" id="KW-0255">Endonuclease</keyword>
<evidence type="ECO:0000256" key="10">
    <source>
        <dbReference type="ARBA" id="ARBA00022801"/>
    </source>
</evidence>
<dbReference type="FunFam" id="3.90.730.10:FF:000004">
    <property type="entry name" value="Ribonuclease T2-like"/>
    <property type="match status" value="1"/>
</dbReference>
<evidence type="ECO:0000256" key="6">
    <source>
        <dbReference type="ARBA" id="ARBA00022554"/>
    </source>
</evidence>
<dbReference type="InterPro" id="IPR036430">
    <property type="entry name" value="RNase_T2-like_sf"/>
</dbReference>
<evidence type="ECO:0000256" key="12">
    <source>
        <dbReference type="ARBA" id="ARBA00023180"/>
    </source>
</evidence>
<comment type="caution">
    <text evidence="19">The sequence shown here is derived from an EMBL/GenBank/DDBJ whole genome shotgun (WGS) entry which is preliminary data.</text>
</comment>
<evidence type="ECO:0000256" key="15">
    <source>
        <dbReference type="ARBA" id="ARBA00071169"/>
    </source>
</evidence>
<keyword evidence="7" id="KW-0540">Nuclease</keyword>
<evidence type="ECO:0000256" key="17">
    <source>
        <dbReference type="RuleBase" id="RU004328"/>
    </source>
</evidence>
<evidence type="ECO:0000256" key="3">
    <source>
        <dbReference type="ARBA" id="ARBA00007469"/>
    </source>
</evidence>
<evidence type="ECO:0000256" key="9">
    <source>
        <dbReference type="ARBA" id="ARBA00022759"/>
    </source>
</evidence>
<keyword evidence="12" id="KW-0325">Glycoprotein</keyword>
<dbReference type="Pfam" id="PF00445">
    <property type="entry name" value="Ribonuclease_T2"/>
    <property type="match status" value="1"/>
</dbReference>
<dbReference type="InterPro" id="IPR001568">
    <property type="entry name" value="RNase_T2-like"/>
</dbReference>
<keyword evidence="11" id="KW-1015">Disulfide bond</keyword>
<dbReference type="PROSITE" id="PS00531">
    <property type="entry name" value="RNASE_T2_2"/>
    <property type="match status" value="1"/>
</dbReference>
<evidence type="ECO:0000256" key="16">
    <source>
        <dbReference type="PIRSR" id="PIRSR633697-1"/>
    </source>
</evidence>